<evidence type="ECO:0000256" key="9">
    <source>
        <dbReference type="RuleBase" id="RU365082"/>
    </source>
</evidence>
<evidence type="ECO:0000256" key="1">
    <source>
        <dbReference type="ARBA" id="ARBA00004123"/>
    </source>
</evidence>
<dbReference type="InterPro" id="IPR055122">
    <property type="entry name" value="Med14_N"/>
</dbReference>
<evidence type="ECO:0000259" key="11">
    <source>
        <dbReference type="Pfam" id="PF08638"/>
    </source>
</evidence>
<dbReference type="PANTHER" id="PTHR12809:SF2">
    <property type="entry name" value="MEDIATOR OF RNA POLYMERASE II TRANSCRIPTION SUBUNIT 14"/>
    <property type="match status" value="1"/>
</dbReference>
<comment type="similarity">
    <text evidence="2 9">Belongs to the Mediator complex subunit 14 family.</text>
</comment>
<gene>
    <name evidence="12" type="primary">RGR1</name>
    <name evidence="12" type="ORF">BG011_005417</name>
</gene>
<comment type="caution">
    <text evidence="12">The sequence shown here is derived from an EMBL/GenBank/DDBJ whole genome shotgun (WGS) entry which is preliminary data.</text>
</comment>
<keyword evidence="7 9" id="KW-0539">Nucleus</keyword>
<dbReference type="GO" id="GO:0006357">
    <property type="term" value="P:regulation of transcription by RNA polymerase II"/>
    <property type="evidence" value="ECO:0007669"/>
    <property type="project" value="InterPro"/>
</dbReference>
<evidence type="ECO:0000256" key="3">
    <source>
        <dbReference type="ARBA" id="ARBA00019619"/>
    </source>
</evidence>
<evidence type="ECO:0000313" key="12">
    <source>
        <dbReference type="EMBL" id="KAG0254928.1"/>
    </source>
</evidence>
<evidence type="ECO:0000256" key="6">
    <source>
        <dbReference type="ARBA" id="ARBA00023163"/>
    </source>
</evidence>
<dbReference type="InterPro" id="IPR013947">
    <property type="entry name" value="Mediator_Med14"/>
</dbReference>
<keyword evidence="5 9" id="KW-0010">Activator</keyword>
<dbReference type="GO" id="GO:0003712">
    <property type="term" value="F:transcription coregulator activity"/>
    <property type="evidence" value="ECO:0007669"/>
    <property type="project" value="UniProtKB-UniRule"/>
</dbReference>
<dbReference type="EMBL" id="JAAAJA010000375">
    <property type="protein sequence ID" value="KAG0254928.1"/>
    <property type="molecule type" value="Genomic_DNA"/>
</dbReference>
<dbReference type="AlphaFoldDB" id="A0A9P6PZ13"/>
<dbReference type="Pfam" id="PF08638">
    <property type="entry name" value="Med14"/>
    <property type="match status" value="1"/>
</dbReference>
<reference evidence="12" key="1">
    <citation type="journal article" date="2020" name="Fungal Divers.">
        <title>Resolving the Mortierellaceae phylogeny through synthesis of multi-gene phylogenetics and phylogenomics.</title>
        <authorList>
            <person name="Vandepol N."/>
            <person name="Liber J."/>
            <person name="Desiro A."/>
            <person name="Na H."/>
            <person name="Kennedy M."/>
            <person name="Barry K."/>
            <person name="Grigoriev I.V."/>
            <person name="Miller A.N."/>
            <person name="O'Donnell K."/>
            <person name="Stajich J.E."/>
            <person name="Bonito G."/>
        </authorList>
    </citation>
    <scope>NUCLEOTIDE SEQUENCE</scope>
    <source>
        <strain evidence="12">KOD948</strain>
    </source>
</reference>
<organism evidence="12 13">
    <name type="scientific">Mortierella polycephala</name>
    <dbReference type="NCBI Taxonomy" id="41804"/>
    <lineage>
        <taxon>Eukaryota</taxon>
        <taxon>Fungi</taxon>
        <taxon>Fungi incertae sedis</taxon>
        <taxon>Mucoromycota</taxon>
        <taxon>Mortierellomycotina</taxon>
        <taxon>Mortierellomycetes</taxon>
        <taxon>Mortierellales</taxon>
        <taxon>Mortierellaceae</taxon>
        <taxon>Mortierella</taxon>
    </lineage>
</organism>
<keyword evidence="6 9" id="KW-0804">Transcription</keyword>
<comment type="subunit">
    <text evidence="9">Component of the Mediator complex.</text>
</comment>
<evidence type="ECO:0000256" key="7">
    <source>
        <dbReference type="ARBA" id="ARBA00023242"/>
    </source>
</evidence>
<proteinExistence type="inferred from homology"/>
<feature type="compositionally biased region" description="Low complexity" evidence="10">
    <location>
        <begin position="1173"/>
        <end position="1188"/>
    </location>
</feature>
<feature type="region of interest" description="Disordered" evidence="10">
    <location>
        <begin position="373"/>
        <end position="397"/>
    </location>
</feature>
<feature type="region of interest" description="Disordered" evidence="10">
    <location>
        <begin position="1"/>
        <end position="26"/>
    </location>
</feature>
<dbReference type="GO" id="GO:0016592">
    <property type="term" value="C:mediator complex"/>
    <property type="evidence" value="ECO:0007669"/>
    <property type="project" value="UniProtKB-UniRule"/>
</dbReference>
<feature type="region of interest" description="Disordered" evidence="10">
    <location>
        <begin position="1144"/>
        <end position="1189"/>
    </location>
</feature>
<accession>A0A9P6PZ13</accession>
<feature type="compositionally biased region" description="Polar residues" evidence="10">
    <location>
        <begin position="1163"/>
        <end position="1172"/>
    </location>
</feature>
<name>A0A9P6PZ13_9FUNG</name>
<dbReference type="OrthoDB" id="205099at2759"/>
<dbReference type="Proteomes" id="UP000726737">
    <property type="component" value="Unassembled WGS sequence"/>
</dbReference>
<evidence type="ECO:0000256" key="8">
    <source>
        <dbReference type="ARBA" id="ARBA00032007"/>
    </source>
</evidence>
<evidence type="ECO:0000256" key="5">
    <source>
        <dbReference type="ARBA" id="ARBA00023159"/>
    </source>
</evidence>
<feature type="domain" description="Mediator complex subunit MED14 N-terminal" evidence="11">
    <location>
        <begin position="46"/>
        <end position="235"/>
    </location>
</feature>
<evidence type="ECO:0000256" key="10">
    <source>
        <dbReference type="SAM" id="MobiDB-lite"/>
    </source>
</evidence>
<protein>
    <recommendedName>
        <fullName evidence="3 9">Mediator of RNA polymerase II transcription subunit 14</fullName>
    </recommendedName>
    <alternativeName>
        <fullName evidence="8 9">Mediator complex subunit 14</fullName>
    </alternativeName>
</protein>
<evidence type="ECO:0000313" key="13">
    <source>
        <dbReference type="Proteomes" id="UP000726737"/>
    </source>
</evidence>
<evidence type="ECO:0000256" key="2">
    <source>
        <dbReference type="ARBA" id="ARBA00007813"/>
    </source>
</evidence>
<keyword evidence="4 9" id="KW-0805">Transcription regulation</keyword>
<comment type="subcellular location">
    <subcellularLocation>
        <location evidence="1 9">Nucleus</location>
    </subcellularLocation>
</comment>
<sequence>MEPNGTAKGASSPMPAHATVPAPVPLPAPTPAPASVPVLPDNMNAMVPLGAIIHRMANEAFADLSNLSEVLPSMNDTQRKLQILDYALSKREQFIKLLVLTKWAKNAKKFQQCQNIVGFLQNENQLFTRAIGGLFETYSMFGRARVRNFDIPTAIDVLTTGTYQRLPSRIKQAYIEEDKPTRTEIATTLEKLDDVIRMRLLCDELVPPPMKYTIGKGKAKFVVANEFEVTLTVAGPGSPKDIPWRIVSLKVLVKPVGGSFQGLETSLNDVQMRAIVIHAQKELEAATVPVNAPPHAIVPVAEKPKAPANQALLRLYDYLHMLSLHLLIELVYIQAFHLLRSGWTDRLRVEVNQARSVVRLVYWNNGFVPQPAQPPPLVPASKRRSSTSLTAPSVAQSKDTNQIAQHEHYLEIRIEERAGPTPQISEELAGALVDPKILGYPKAYIKVVWSQVVKDVVSEQDIGTVLELDPSNLNIERLLLRAVNMHTGQVMQGFHDRLWSHIEDMKAHADQMSCAHFSREDVQLETMEAGDIAASAKGLSGPQALLVRLKGDRWIRIRIDVRTGRVVVREVGKTGEGDDPVIATFQTRLNENAHNIVDALVSLRFSITIVELECAAILLGLQPYRRLALAKQDTLQFGSNIQQILFLQYPQHPRHYLVIGVMNQTFYVWQIEVVPADKEIAGNWLTLKSIVPVYWRGLKRRRMDVVDDDSSKLALKKRKSVQFDVADNDISSGHLEGEEMTIDQDVLSKLEALCRVRICHIEAKEQLQQHGILFRHLSAVTKGEQSNAQGDSSAARAMSNMIPLLRLEPSTISAGTTDGMFGFVSAKLTGWWDSQRETCNFVVLAKFMPDIIPANIKGGALDACVHYYAKAGMLCFTYKTRGPFIQQFKDDWETIVRMLKITCQLHAPTLSNPRIQLRICHLHQVQLAYFGRYSVNIKWVPARTTEKRSVSGIVIPCAPRIRQGQYEITFAEVESGIGRNLNPHRRMKYFLQDMFNREADLHSFMNTLVQTCAILEVLDRLEDSVKEDSMGLKLLSVVPRSAHHIRVVYGSKYALDIRSYSRTHISMFDASFPSESFNNNLPPPPAPFVAPGLLTPAGRNIPPTTKGHLHYGAIANLQGVIGAIDVDKEDEEFNELQSKIAGASIPSAVNTSSHHQQYPGKSANPTDNNNHDTINTAITASTPTSTSNDQVEEEAYEILPLSNGLVCSRKASGRVLYRIAKHIESLL</sequence>
<keyword evidence="13" id="KW-1185">Reference proteome</keyword>
<evidence type="ECO:0000256" key="4">
    <source>
        <dbReference type="ARBA" id="ARBA00023015"/>
    </source>
</evidence>
<feature type="compositionally biased region" description="Polar residues" evidence="10">
    <location>
        <begin position="1147"/>
        <end position="1156"/>
    </location>
</feature>
<feature type="compositionally biased region" description="Polar residues" evidence="10">
    <location>
        <begin position="386"/>
        <end position="397"/>
    </location>
</feature>
<comment type="function">
    <text evidence="9">Component of the Mediator complex, a coactivator involved in the regulated transcription of nearly all RNA polymerase II-dependent genes. Mediator functions as a bridge to convey information from gene-specific regulatory proteins to the basal RNA polymerase II transcription machinery. Mediator is recruited to promoters by direct interactions with regulatory proteins and serves as a scaffold for the assembly of a functional preinitiation complex with RNA polymerase II and the general transcription factors.</text>
</comment>
<dbReference type="PANTHER" id="PTHR12809">
    <property type="entry name" value="MEDIATOR COMPLEX SUBUNIT"/>
    <property type="match status" value="1"/>
</dbReference>
<dbReference type="GO" id="GO:0070847">
    <property type="term" value="C:core mediator complex"/>
    <property type="evidence" value="ECO:0007669"/>
    <property type="project" value="TreeGrafter"/>
</dbReference>